<keyword evidence="1" id="KW-1133">Transmembrane helix</keyword>
<evidence type="ECO:0000256" key="1">
    <source>
        <dbReference type="SAM" id="Phobius"/>
    </source>
</evidence>
<proteinExistence type="predicted"/>
<evidence type="ECO:0000313" key="3">
    <source>
        <dbReference type="Proteomes" id="UP000554766"/>
    </source>
</evidence>
<name>A0A7L4PA07_9CREN</name>
<protein>
    <submittedName>
        <fullName evidence="2">Preprotein translocase subunit SecE</fullName>
    </submittedName>
</protein>
<keyword evidence="1" id="KW-0472">Membrane</keyword>
<feature type="transmembrane region" description="Helical" evidence="1">
    <location>
        <begin position="40"/>
        <end position="61"/>
    </location>
</feature>
<gene>
    <name evidence="2" type="ORF">HC235_07590</name>
</gene>
<comment type="caution">
    <text evidence="2">The sequence shown here is derived from an EMBL/GenBank/DDBJ whole genome shotgun (WGS) entry which is preliminary data.</text>
</comment>
<dbReference type="RefSeq" id="WP_128622116.1">
    <property type="nucleotide sequence ID" value="NZ_JAAVJF010000003.1"/>
</dbReference>
<evidence type="ECO:0000313" key="2">
    <source>
        <dbReference type="EMBL" id="NYR15799.1"/>
    </source>
</evidence>
<dbReference type="EMBL" id="JAAVJF010000003">
    <property type="protein sequence ID" value="NYR15799.1"/>
    <property type="molecule type" value="Genomic_DNA"/>
</dbReference>
<keyword evidence="1" id="KW-0812">Transmembrane</keyword>
<feature type="transmembrane region" description="Helical" evidence="1">
    <location>
        <begin position="6"/>
        <end position="24"/>
    </location>
</feature>
<dbReference type="AlphaFoldDB" id="A0A7L4PA07"/>
<dbReference type="GeneID" id="38937996"/>
<organism evidence="2 3">
    <name type="scientific">Pyrobaculum arsenaticum</name>
    <dbReference type="NCBI Taxonomy" id="121277"/>
    <lineage>
        <taxon>Archaea</taxon>
        <taxon>Thermoproteota</taxon>
        <taxon>Thermoprotei</taxon>
        <taxon>Thermoproteales</taxon>
        <taxon>Thermoproteaceae</taxon>
        <taxon>Pyrobaculum</taxon>
    </lineage>
</organism>
<dbReference type="Proteomes" id="UP000554766">
    <property type="component" value="Unassembled WGS sequence"/>
</dbReference>
<keyword evidence="3" id="KW-1185">Reference proteome</keyword>
<sequence>MEHIAVALATVVYLALLLLTYYALLKRSPPGYNKPTKKELAVIALMVVAMLVFLSLLFSGLQ</sequence>
<accession>A0A7L4PA07</accession>
<reference evidence="2 3" key="1">
    <citation type="journal article" date="2020" name="Nat. Commun.">
        <title>The structures of two archaeal type IV pili illuminate evolutionary relationships.</title>
        <authorList>
            <person name="Wang F."/>
            <person name="Baquero D.P."/>
            <person name="Su Z."/>
            <person name="Beltran L.C."/>
            <person name="Prangishvili D."/>
            <person name="Krupovic M."/>
            <person name="Egelman E.H."/>
        </authorList>
    </citation>
    <scope>NUCLEOTIDE SEQUENCE [LARGE SCALE GENOMIC DNA]</scope>
    <source>
        <strain evidence="2 3">2GA</strain>
    </source>
</reference>